<comment type="caution">
    <text evidence="1">The sequence shown here is derived from an EMBL/GenBank/DDBJ whole genome shotgun (WGS) entry which is preliminary data.</text>
</comment>
<dbReference type="EMBL" id="NILF01000044">
    <property type="protein sequence ID" value="TWL37085.1"/>
    <property type="molecule type" value="Genomic_DNA"/>
</dbReference>
<sequence length="40" mass="4451">MGKAPLLYKCRTISPVSKIRAADGIIYCEYSQEKTNECLG</sequence>
<reference evidence="2 4" key="2">
    <citation type="submission" date="2019-06" db="EMBL/GenBank/DDBJ databases">
        <title>Genome sequence analysis of &gt;100 Bacillus licheniformis strains suggests intrinsic resistance to this species.</title>
        <authorList>
            <person name="Wels M."/>
            <person name="Siezen R.J."/>
            <person name="Johansen E."/>
            <person name="Stuer-Lauridsen B."/>
            <person name="Bjerre K."/>
            <person name="Nielsen B.K.K."/>
        </authorList>
    </citation>
    <scope>NUCLEOTIDE SEQUENCE [LARGE SCALE GENOMIC DNA]</scope>
    <source>
        <strain evidence="2 4">BAC-15381</strain>
    </source>
</reference>
<dbReference type="Proteomes" id="UP000429980">
    <property type="component" value="Unassembled WGS sequence"/>
</dbReference>
<evidence type="ECO:0000313" key="4">
    <source>
        <dbReference type="Proteomes" id="UP000429980"/>
    </source>
</evidence>
<gene>
    <name evidence="1" type="ORF">B4121_2069</name>
    <name evidence="2" type="ORF">CHCC15381_1321</name>
</gene>
<protein>
    <submittedName>
        <fullName evidence="1">Uncharacterized protein</fullName>
    </submittedName>
</protein>
<organism evidence="1 3">
    <name type="scientific">Bacillus paralicheniformis</name>
    <dbReference type="NCBI Taxonomy" id="1648923"/>
    <lineage>
        <taxon>Bacteria</taxon>
        <taxon>Bacillati</taxon>
        <taxon>Bacillota</taxon>
        <taxon>Bacilli</taxon>
        <taxon>Bacillales</taxon>
        <taxon>Bacillaceae</taxon>
        <taxon>Bacillus</taxon>
    </lineage>
</organism>
<evidence type="ECO:0000313" key="1">
    <source>
        <dbReference type="EMBL" id="OLF93699.1"/>
    </source>
</evidence>
<dbReference type="Proteomes" id="UP000185604">
    <property type="component" value="Unassembled WGS sequence"/>
</dbReference>
<evidence type="ECO:0000313" key="2">
    <source>
        <dbReference type="EMBL" id="TWL37085.1"/>
    </source>
</evidence>
<proteinExistence type="predicted"/>
<dbReference type="AlphaFoldDB" id="A0A6I7U975"/>
<keyword evidence="4" id="KW-1185">Reference proteome</keyword>
<dbReference type="EMBL" id="LKPO01000013">
    <property type="protein sequence ID" value="OLF93699.1"/>
    <property type="molecule type" value="Genomic_DNA"/>
</dbReference>
<reference evidence="1 3" key="1">
    <citation type="journal article" date="2016" name="Front. Microbiol.">
        <title>High-Level Heat Resistance of Spores of Bacillus amyloliquefaciens and Bacillus licheniformis Results from the Presence of a spoVA Operon in a Tn1546 Transposon.</title>
        <authorList>
            <person name="Berendsen E.M."/>
            <person name="Koning R.A."/>
            <person name="Boekhorst J."/>
            <person name="de Jong A."/>
            <person name="Kuipers O.P."/>
            <person name="Wells-Bennik M.H."/>
        </authorList>
    </citation>
    <scope>NUCLEOTIDE SEQUENCE [LARGE SCALE GENOMIC DNA]</scope>
    <source>
        <strain evidence="1 3">B4121</strain>
    </source>
</reference>
<evidence type="ECO:0000313" key="3">
    <source>
        <dbReference type="Proteomes" id="UP000185604"/>
    </source>
</evidence>
<name>A0A6I7U975_9BACI</name>
<accession>A0A6I7U975</accession>